<keyword evidence="8" id="KW-0732">Signal</keyword>
<comment type="similarity">
    <text evidence="1">Belongs to the nuclease type I family.</text>
</comment>
<keyword evidence="10" id="KW-1185">Reference proteome</keyword>
<dbReference type="CDD" id="cd11010">
    <property type="entry name" value="S1-P1_nuclease"/>
    <property type="match status" value="1"/>
</dbReference>
<evidence type="ECO:0000256" key="1">
    <source>
        <dbReference type="ARBA" id="ARBA00009547"/>
    </source>
</evidence>
<dbReference type="Proteomes" id="UP000292702">
    <property type="component" value="Unassembled WGS sequence"/>
</dbReference>
<dbReference type="OrthoDB" id="441446at2759"/>
<dbReference type="Gene3D" id="1.10.575.10">
    <property type="entry name" value="P1 Nuclease"/>
    <property type="match status" value="1"/>
</dbReference>
<dbReference type="STRING" id="92696.A0A4R0RSD6"/>
<keyword evidence="6" id="KW-1015">Disulfide bond</keyword>
<keyword evidence="2" id="KW-0540">Nuclease</keyword>
<proteinExistence type="inferred from homology"/>
<feature type="signal peptide" evidence="8">
    <location>
        <begin position="1"/>
        <end position="25"/>
    </location>
</feature>
<dbReference type="GO" id="GO:0016788">
    <property type="term" value="F:hydrolase activity, acting on ester bonds"/>
    <property type="evidence" value="ECO:0007669"/>
    <property type="project" value="InterPro"/>
</dbReference>
<keyword evidence="5" id="KW-0378">Hydrolase</keyword>
<dbReference type="InterPro" id="IPR003154">
    <property type="entry name" value="S1/P1nuclease"/>
</dbReference>
<organism evidence="9 10">
    <name type="scientific">Steccherinum ochraceum</name>
    <dbReference type="NCBI Taxonomy" id="92696"/>
    <lineage>
        <taxon>Eukaryota</taxon>
        <taxon>Fungi</taxon>
        <taxon>Dikarya</taxon>
        <taxon>Basidiomycota</taxon>
        <taxon>Agaricomycotina</taxon>
        <taxon>Agaricomycetes</taxon>
        <taxon>Polyporales</taxon>
        <taxon>Steccherinaceae</taxon>
        <taxon>Steccherinum</taxon>
    </lineage>
</organism>
<keyword evidence="7" id="KW-0325">Glycoprotein</keyword>
<keyword evidence="3" id="KW-0479">Metal-binding</keyword>
<name>A0A4R0RSD6_9APHY</name>
<dbReference type="GO" id="GO:0003676">
    <property type="term" value="F:nucleic acid binding"/>
    <property type="evidence" value="ECO:0007669"/>
    <property type="project" value="InterPro"/>
</dbReference>
<comment type="caution">
    <text evidence="9">The sequence shown here is derived from an EMBL/GenBank/DDBJ whole genome shotgun (WGS) entry which is preliminary data.</text>
</comment>
<dbReference type="PANTHER" id="PTHR33146:SF29">
    <property type="entry name" value="S1_P1 NUCLEASE"/>
    <property type="match status" value="1"/>
</dbReference>
<dbReference type="PANTHER" id="PTHR33146">
    <property type="entry name" value="ENDONUCLEASE 4"/>
    <property type="match status" value="1"/>
</dbReference>
<evidence type="ECO:0000256" key="3">
    <source>
        <dbReference type="ARBA" id="ARBA00022723"/>
    </source>
</evidence>
<evidence type="ECO:0008006" key="11">
    <source>
        <dbReference type="Google" id="ProtNLM"/>
    </source>
</evidence>
<evidence type="ECO:0000256" key="4">
    <source>
        <dbReference type="ARBA" id="ARBA00022759"/>
    </source>
</evidence>
<gene>
    <name evidence="9" type="ORF">EIP91_010908</name>
</gene>
<evidence type="ECO:0000313" key="9">
    <source>
        <dbReference type="EMBL" id="TCD68399.1"/>
    </source>
</evidence>
<evidence type="ECO:0000256" key="7">
    <source>
        <dbReference type="ARBA" id="ARBA00023180"/>
    </source>
</evidence>
<dbReference type="GO" id="GO:0004519">
    <property type="term" value="F:endonuclease activity"/>
    <property type="evidence" value="ECO:0007669"/>
    <property type="project" value="UniProtKB-KW"/>
</dbReference>
<accession>A0A4R0RSD6</accession>
<evidence type="ECO:0000313" key="10">
    <source>
        <dbReference type="Proteomes" id="UP000292702"/>
    </source>
</evidence>
<evidence type="ECO:0000256" key="6">
    <source>
        <dbReference type="ARBA" id="ARBA00023157"/>
    </source>
</evidence>
<sequence>MRLISARSLAIAAVAGLTALPTASAWGAAGHEIVATIAQIHLHPTVLAEVCEILYPGSSLVSTDAGPPCYISRVATWADQVRRQPQYRHTASWHYIGAVEDHPSQTCVFPGTRGWAGKTDVNVLGAVRNMTTVLEDYTMGTADSSQAEEAMKFLIHFMGDMHMPLHLTGRERGGNGVRVTFDGRVTNLHSLWDGLLIAQALRTIPRNYTQALPAGKSALDIESHLRGTIYDPYVRRLMYEGFGNDLILGRFSSEYADWLACPAIEEQSIWSSMQTRLGLQRTQDETRWDDDALCPYAWAKELHKLNCELPAWPREIDEPQHIHAAMASSSHEELHTEDEFLDSYQYGRRPLPHPDLVELDTPEYAGRIRSQWVVERLLAMAGIRLAGLLNGLFLDVESLNATSESGEYTILPLW</sequence>
<dbReference type="GO" id="GO:0006308">
    <property type="term" value="P:DNA catabolic process"/>
    <property type="evidence" value="ECO:0007669"/>
    <property type="project" value="InterPro"/>
</dbReference>
<protein>
    <recommendedName>
        <fullName evidence="11">Phospholipase C/P1 nuclease</fullName>
    </recommendedName>
</protein>
<dbReference type="InterPro" id="IPR008947">
    <property type="entry name" value="PLipase_C/P1_nuclease_dom_sf"/>
</dbReference>
<dbReference type="SUPFAM" id="SSF48537">
    <property type="entry name" value="Phospholipase C/P1 nuclease"/>
    <property type="match status" value="1"/>
</dbReference>
<dbReference type="EMBL" id="RWJN01000068">
    <property type="protein sequence ID" value="TCD68399.1"/>
    <property type="molecule type" value="Genomic_DNA"/>
</dbReference>
<reference evidence="9 10" key="1">
    <citation type="submission" date="2018-11" db="EMBL/GenBank/DDBJ databases">
        <title>Genome assembly of Steccherinum ochraceum LE-BIN_3174, the white-rot fungus of the Steccherinaceae family (The Residual Polyporoid clade, Polyporales, Basidiomycota).</title>
        <authorList>
            <person name="Fedorova T.V."/>
            <person name="Glazunova O.A."/>
            <person name="Landesman E.O."/>
            <person name="Moiseenko K.V."/>
            <person name="Psurtseva N.V."/>
            <person name="Savinova O.S."/>
            <person name="Shakhova N.V."/>
            <person name="Tyazhelova T.V."/>
            <person name="Vasina D.V."/>
        </authorList>
    </citation>
    <scope>NUCLEOTIDE SEQUENCE [LARGE SCALE GENOMIC DNA]</scope>
    <source>
        <strain evidence="9 10">LE-BIN_3174</strain>
    </source>
</reference>
<dbReference type="Pfam" id="PF02265">
    <property type="entry name" value="S1-P1_nuclease"/>
    <property type="match status" value="1"/>
</dbReference>
<evidence type="ECO:0000256" key="2">
    <source>
        <dbReference type="ARBA" id="ARBA00022722"/>
    </source>
</evidence>
<feature type="chain" id="PRO_5020390319" description="Phospholipase C/P1 nuclease" evidence="8">
    <location>
        <begin position="26"/>
        <end position="414"/>
    </location>
</feature>
<keyword evidence="4" id="KW-0255">Endonuclease</keyword>
<dbReference type="GO" id="GO:0046872">
    <property type="term" value="F:metal ion binding"/>
    <property type="evidence" value="ECO:0007669"/>
    <property type="project" value="UniProtKB-KW"/>
</dbReference>
<dbReference type="AlphaFoldDB" id="A0A4R0RSD6"/>
<evidence type="ECO:0000256" key="5">
    <source>
        <dbReference type="ARBA" id="ARBA00022801"/>
    </source>
</evidence>
<evidence type="ECO:0000256" key="8">
    <source>
        <dbReference type="SAM" id="SignalP"/>
    </source>
</evidence>